<feature type="compositionally biased region" description="Low complexity" evidence="1">
    <location>
        <begin position="26"/>
        <end position="39"/>
    </location>
</feature>
<dbReference type="EMBL" id="JBCEZU010000221">
    <property type="protein sequence ID" value="KAK9522021.1"/>
    <property type="molecule type" value="Genomic_DNA"/>
</dbReference>
<organism evidence="2 3">
    <name type="scientific">Zoarces viviparus</name>
    <name type="common">Viviparous eelpout</name>
    <name type="synonym">Blennius viviparus</name>
    <dbReference type="NCBI Taxonomy" id="48416"/>
    <lineage>
        <taxon>Eukaryota</taxon>
        <taxon>Metazoa</taxon>
        <taxon>Chordata</taxon>
        <taxon>Craniata</taxon>
        <taxon>Vertebrata</taxon>
        <taxon>Euteleostomi</taxon>
        <taxon>Actinopterygii</taxon>
        <taxon>Neopterygii</taxon>
        <taxon>Teleostei</taxon>
        <taxon>Neoteleostei</taxon>
        <taxon>Acanthomorphata</taxon>
        <taxon>Eupercaria</taxon>
        <taxon>Perciformes</taxon>
        <taxon>Cottioidei</taxon>
        <taxon>Zoarcales</taxon>
        <taxon>Zoarcidae</taxon>
        <taxon>Zoarcinae</taxon>
        <taxon>Zoarces</taxon>
    </lineage>
</organism>
<proteinExistence type="predicted"/>
<keyword evidence="3" id="KW-1185">Reference proteome</keyword>
<evidence type="ECO:0000313" key="3">
    <source>
        <dbReference type="Proteomes" id="UP001488805"/>
    </source>
</evidence>
<feature type="region of interest" description="Disordered" evidence="1">
    <location>
        <begin position="1"/>
        <end position="117"/>
    </location>
</feature>
<dbReference type="AlphaFoldDB" id="A0AAW1EH25"/>
<feature type="compositionally biased region" description="Pro residues" evidence="1">
    <location>
        <begin position="205"/>
        <end position="214"/>
    </location>
</feature>
<reference evidence="2 3" key="1">
    <citation type="journal article" date="2024" name="Genome Biol. Evol.">
        <title>Chromosome-level genome assembly of the viviparous eelpout Zoarces viviparus.</title>
        <authorList>
            <person name="Fuhrmann N."/>
            <person name="Brasseur M.V."/>
            <person name="Bakowski C.E."/>
            <person name="Podsiadlowski L."/>
            <person name="Prost S."/>
            <person name="Krehenwinkel H."/>
            <person name="Mayer C."/>
        </authorList>
    </citation>
    <scope>NUCLEOTIDE SEQUENCE [LARGE SCALE GENOMIC DNA]</scope>
    <source>
        <strain evidence="2">NO-MEL_2022_Ind0_liver</strain>
    </source>
</reference>
<feature type="compositionally biased region" description="Basic and acidic residues" evidence="1">
    <location>
        <begin position="177"/>
        <end position="187"/>
    </location>
</feature>
<comment type="caution">
    <text evidence="2">The sequence shown here is derived from an EMBL/GenBank/DDBJ whole genome shotgun (WGS) entry which is preliminary data.</text>
</comment>
<evidence type="ECO:0000313" key="2">
    <source>
        <dbReference type="EMBL" id="KAK9522021.1"/>
    </source>
</evidence>
<evidence type="ECO:0000256" key="1">
    <source>
        <dbReference type="SAM" id="MobiDB-lite"/>
    </source>
</evidence>
<feature type="compositionally biased region" description="Basic and acidic residues" evidence="1">
    <location>
        <begin position="76"/>
        <end position="88"/>
    </location>
</feature>
<dbReference type="Proteomes" id="UP001488805">
    <property type="component" value="Unassembled WGS sequence"/>
</dbReference>
<sequence>MNRFLRAGENGGLLTDCRELSPDHPASSSSSITSSSSAAGPADRHAALPSLQTRGPVGGGSGGSEPRRSALKRSRAGREGREEPEAAEHSAAAGEVSVGKQQQQQRREAQGRSVGGEAVEMISAVSRDADGGGSGLIIINNNNNNNNNGVSDVPAASPATCAKGKEERKGKNVIRGWKRDRDRERDAAAPPPARTRKEKPGDGSSPPPPPPPPSAVFLPSCALPEHPLCPNGAGHCHCAAQDSGIPGDNGHINTVGSSGSNNALDCGVKSGGGAIVVRRQHDDTPAAKKHRGAEKVSSSYCLEANHKHTNINKRISNTAEQTDVSSHTFRRTFKLANVTAEEM</sequence>
<feature type="region of interest" description="Disordered" evidence="1">
    <location>
        <begin position="149"/>
        <end position="218"/>
    </location>
</feature>
<accession>A0AAW1EH25</accession>
<name>A0AAW1EH25_ZOAVI</name>
<protein>
    <submittedName>
        <fullName evidence="2">Uncharacterized protein</fullName>
    </submittedName>
</protein>
<gene>
    <name evidence="2" type="ORF">VZT92_018517</name>
</gene>